<evidence type="ECO:0000313" key="2">
    <source>
        <dbReference type="EMBL" id="KAF7539013.1"/>
    </source>
</evidence>
<keyword evidence="3" id="KW-1185">Reference proteome</keyword>
<protein>
    <submittedName>
        <fullName evidence="2">Uncharacterized protein</fullName>
    </submittedName>
</protein>
<comment type="caution">
    <text evidence="2">The sequence shown here is derived from an EMBL/GenBank/DDBJ whole genome shotgun (WGS) entry which is preliminary data.</text>
</comment>
<dbReference type="AlphaFoldDB" id="A0A9P5H0S3"/>
<keyword evidence="1" id="KW-0732">Signal</keyword>
<evidence type="ECO:0000313" key="3">
    <source>
        <dbReference type="Proteomes" id="UP000722485"/>
    </source>
</evidence>
<feature type="signal peptide" evidence="1">
    <location>
        <begin position="1"/>
        <end position="17"/>
    </location>
</feature>
<name>A0A9P5H0S3_9HYPO</name>
<accession>A0A9P5H0S3</accession>
<dbReference type="Proteomes" id="UP000722485">
    <property type="component" value="Unassembled WGS sequence"/>
</dbReference>
<evidence type="ECO:0000256" key="1">
    <source>
        <dbReference type="SAM" id="SignalP"/>
    </source>
</evidence>
<proteinExistence type="predicted"/>
<reference evidence="2" key="1">
    <citation type="submission" date="2020-03" db="EMBL/GenBank/DDBJ databases">
        <title>Draft Genome Sequence of Cylindrodendrum hubeiense.</title>
        <authorList>
            <person name="Buettner E."/>
            <person name="Kellner H."/>
        </authorList>
    </citation>
    <scope>NUCLEOTIDE SEQUENCE</scope>
    <source>
        <strain evidence="2">IHI 201604</strain>
    </source>
</reference>
<feature type="chain" id="PRO_5040494116" evidence="1">
    <location>
        <begin position="18"/>
        <end position="198"/>
    </location>
</feature>
<gene>
    <name evidence="2" type="ORF">G7Z17_g12505</name>
</gene>
<dbReference type="EMBL" id="JAANBB010000573">
    <property type="protein sequence ID" value="KAF7539013.1"/>
    <property type="molecule type" value="Genomic_DNA"/>
</dbReference>
<organism evidence="2 3">
    <name type="scientific">Cylindrodendrum hubeiense</name>
    <dbReference type="NCBI Taxonomy" id="595255"/>
    <lineage>
        <taxon>Eukaryota</taxon>
        <taxon>Fungi</taxon>
        <taxon>Dikarya</taxon>
        <taxon>Ascomycota</taxon>
        <taxon>Pezizomycotina</taxon>
        <taxon>Sordariomycetes</taxon>
        <taxon>Hypocreomycetidae</taxon>
        <taxon>Hypocreales</taxon>
        <taxon>Nectriaceae</taxon>
        <taxon>Cylindrodendrum</taxon>
    </lineage>
</organism>
<sequence>MRFSISLVAITAATANALAPAPTLTIGLTNLTAITQSLFAPAGKISSSNLGFLLKGLGPATTVITGLTNIVQLSGNLLGTPSSSSADSNAGVSTDPLLAGVVQISQSTIELLNSLSSKSDVFSKVPLATVPIHGLIASTQTALTALLDAILTSLTSGSAATDGTLANATPSLAKVQSSLGDLDTAFKNALAATKFPAA</sequence>
<dbReference type="OrthoDB" id="5101502at2759"/>